<sequence length="124" mass="14366">MNKRKQISDDPTDSSSATTITVDNTFPLPKTPLARHMYTIEEQRFVWYHRDIKKMSAKMVHKNFYDYFNPEVAVSVDSLTQLAGRIRRTQPREVVSCVSGERWDIAAKPAASEEVSHVFLEYRT</sequence>
<evidence type="ECO:0000256" key="1">
    <source>
        <dbReference type="SAM" id="MobiDB-lite"/>
    </source>
</evidence>
<accession>A0ABR3GJ70</accession>
<dbReference type="Proteomes" id="UP001447188">
    <property type="component" value="Unassembled WGS sequence"/>
</dbReference>
<keyword evidence="3" id="KW-1185">Reference proteome</keyword>
<protein>
    <submittedName>
        <fullName evidence="2">Uncharacterized protein</fullName>
    </submittedName>
</protein>
<name>A0ABR3GJ70_9PEZI</name>
<proteinExistence type="predicted"/>
<feature type="region of interest" description="Disordered" evidence="1">
    <location>
        <begin position="1"/>
        <end position="21"/>
    </location>
</feature>
<evidence type="ECO:0000313" key="3">
    <source>
        <dbReference type="Proteomes" id="UP001447188"/>
    </source>
</evidence>
<organism evidence="2 3">
    <name type="scientific">Discina gigas</name>
    <dbReference type="NCBI Taxonomy" id="1032678"/>
    <lineage>
        <taxon>Eukaryota</taxon>
        <taxon>Fungi</taxon>
        <taxon>Dikarya</taxon>
        <taxon>Ascomycota</taxon>
        <taxon>Pezizomycotina</taxon>
        <taxon>Pezizomycetes</taxon>
        <taxon>Pezizales</taxon>
        <taxon>Discinaceae</taxon>
        <taxon>Discina</taxon>
    </lineage>
</organism>
<reference evidence="2 3" key="1">
    <citation type="submission" date="2024-02" db="EMBL/GenBank/DDBJ databases">
        <title>Discinaceae phylogenomics.</title>
        <authorList>
            <person name="Dirks A.C."/>
            <person name="James T.Y."/>
        </authorList>
    </citation>
    <scope>NUCLEOTIDE SEQUENCE [LARGE SCALE GENOMIC DNA]</scope>
    <source>
        <strain evidence="2 3">ACD0624</strain>
    </source>
</reference>
<evidence type="ECO:0000313" key="2">
    <source>
        <dbReference type="EMBL" id="KAL0635802.1"/>
    </source>
</evidence>
<gene>
    <name evidence="2" type="ORF">Q9L58_005235</name>
</gene>
<comment type="caution">
    <text evidence="2">The sequence shown here is derived from an EMBL/GenBank/DDBJ whole genome shotgun (WGS) entry which is preliminary data.</text>
</comment>
<dbReference type="EMBL" id="JBBBZM010000062">
    <property type="protein sequence ID" value="KAL0635802.1"/>
    <property type="molecule type" value="Genomic_DNA"/>
</dbReference>